<accession>I0YN72</accession>
<dbReference type="PANTHER" id="PTHR37738:SF1">
    <property type="entry name" value="OS03G0257000 PROTEIN"/>
    <property type="match status" value="1"/>
</dbReference>
<dbReference type="OrthoDB" id="514960at2759"/>
<dbReference type="PANTHER" id="PTHR37738">
    <property type="entry name" value="OS03G0209700 PROTEIN"/>
    <property type="match status" value="1"/>
</dbReference>
<dbReference type="GeneID" id="17037814"/>
<feature type="compositionally biased region" description="Polar residues" evidence="1">
    <location>
        <begin position="93"/>
        <end position="113"/>
    </location>
</feature>
<sequence length="317" mass="33640">MQDTNPPIAASTPEKAERSASLADVSSSSKEAALTDGLPGTPCQAEALPEQQTAWNTRQRPTVSAEASAPVPPAPSDDHPVLQSPLPEPAACHQQNGHSRQSAAEDTALQYTHQQRDAAPSASCAEGQAPRVSEPGLSLEDEAAEGSGAADTISGTGYLIWLPDGRLSGHLISSGVTLGIMGREILSQRECTRDAEWKLMHVTLLNLISEAEVGCLAEKTGEDSARLRAPFDLHGSEEHLFGETDLPNDTTLQLEFVCETILADAAAEKYLARFSPSLRGRGAFVNVGHFTCGGEALKKLMSTPHQEQVLFDPDLDG</sequence>
<protein>
    <submittedName>
        <fullName evidence="2">Uncharacterized protein</fullName>
    </submittedName>
</protein>
<organism evidence="2 3">
    <name type="scientific">Coccomyxa subellipsoidea (strain C-169)</name>
    <name type="common">Green microalga</name>
    <dbReference type="NCBI Taxonomy" id="574566"/>
    <lineage>
        <taxon>Eukaryota</taxon>
        <taxon>Viridiplantae</taxon>
        <taxon>Chlorophyta</taxon>
        <taxon>core chlorophytes</taxon>
        <taxon>Trebouxiophyceae</taxon>
        <taxon>Trebouxiophyceae incertae sedis</taxon>
        <taxon>Coccomyxaceae</taxon>
        <taxon>Coccomyxa</taxon>
        <taxon>Coccomyxa subellipsoidea</taxon>
    </lineage>
</organism>
<dbReference type="Proteomes" id="UP000007264">
    <property type="component" value="Unassembled WGS sequence"/>
</dbReference>
<reference evidence="2 3" key="1">
    <citation type="journal article" date="2012" name="Genome Biol.">
        <title>The genome of the polar eukaryotic microalga coccomyxa subellipsoidea reveals traits of cold adaptation.</title>
        <authorList>
            <person name="Blanc G."/>
            <person name="Agarkova I."/>
            <person name="Grimwood J."/>
            <person name="Kuo A."/>
            <person name="Brueggeman A."/>
            <person name="Dunigan D."/>
            <person name="Gurnon J."/>
            <person name="Ladunga I."/>
            <person name="Lindquist E."/>
            <person name="Lucas S."/>
            <person name="Pangilinan J."/>
            <person name="Proschold T."/>
            <person name="Salamov A."/>
            <person name="Schmutz J."/>
            <person name="Weeks D."/>
            <person name="Yamada T."/>
            <person name="Claverie J.M."/>
            <person name="Grigoriev I."/>
            <person name="Van Etten J."/>
            <person name="Lomsadze A."/>
            <person name="Borodovsky M."/>
        </authorList>
    </citation>
    <scope>NUCLEOTIDE SEQUENCE [LARGE SCALE GENOMIC DNA]</scope>
    <source>
        <strain evidence="2 3">C-169</strain>
    </source>
</reference>
<dbReference type="eggNOG" id="ENOG502RXPX">
    <property type="taxonomic scope" value="Eukaryota"/>
</dbReference>
<keyword evidence="3" id="KW-1185">Reference proteome</keyword>
<dbReference type="KEGG" id="csl:COCSUDRAFT_58078"/>
<evidence type="ECO:0000256" key="1">
    <source>
        <dbReference type="SAM" id="MobiDB-lite"/>
    </source>
</evidence>
<feature type="compositionally biased region" description="Polar residues" evidence="1">
    <location>
        <begin position="50"/>
        <end position="62"/>
    </location>
</feature>
<feature type="compositionally biased region" description="Low complexity" evidence="1">
    <location>
        <begin position="19"/>
        <end position="32"/>
    </location>
</feature>
<gene>
    <name evidence="2" type="ORF">COCSUDRAFT_58078</name>
</gene>
<evidence type="ECO:0000313" key="3">
    <source>
        <dbReference type="Proteomes" id="UP000007264"/>
    </source>
</evidence>
<feature type="region of interest" description="Disordered" evidence="1">
    <location>
        <begin position="1"/>
        <end position="134"/>
    </location>
</feature>
<dbReference type="EMBL" id="AGSI01000017">
    <property type="protein sequence ID" value="EIE19841.1"/>
    <property type="molecule type" value="Genomic_DNA"/>
</dbReference>
<evidence type="ECO:0000313" key="2">
    <source>
        <dbReference type="EMBL" id="EIE19841.1"/>
    </source>
</evidence>
<name>I0YN72_COCSC</name>
<dbReference type="RefSeq" id="XP_005644385.1">
    <property type="nucleotide sequence ID" value="XM_005644328.1"/>
</dbReference>
<proteinExistence type="predicted"/>
<dbReference type="AlphaFoldDB" id="I0YN72"/>
<comment type="caution">
    <text evidence="2">The sequence shown here is derived from an EMBL/GenBank/DDBJ whole genome shotgun (WGS) entry which is preliminary data.</text>
</comment>